<dbReference type="Proteomes" id="UP000091820">
    <property type="component" value="Unassembled WGS sequence"/>
</dbReference>
<reference evidence="4" key="1">
    <citation type="submission" date="2014-03" db="EMBL/GenBank/DDBJ databases">
        <authorList>
            <person name="Aksoy S."/>
            <person name="Warren W."/>
            <person name="Wilson R.K."/>
        </authorList>
    </citation>
    <scope>NUCLEOTIDE SEQUENCE [LARGE SCALE GENOMIC DNA]</scope>
    <source>
        <strain evidence="4">IAEA</strain>
    </source>
</reference>
<protein>
    <recommendedName>
        <fullName evidence="2">KilA-N DNA-binding domain-containing protein</fullName>
    </recommendedName>
</protein>
<name>A0A1A9WSH6_9MUSC</name>
<dbReference type="EnsemblMetazoa" id="GBRI030405-RA">
    <property type="protein sequence ID" value="GBRI030405-PA"/>
    <property type="gene ID" value="GBRI030405"/>
</dbReference>
<keyword evidence="1" id="KW-0812">Transmembrane</keyword>
<organism evidence="3 4">
    <name type="scientific">Glossina brevipalpis</name>
    <dbReference type="NCBI Taxonomy" id="37001"/>
    <lineage>
        <taxon>Eukaryota</taxon>
        <taxon>Metazoa</taxon>
        <taxon>Ecdysozoa</taxon>
        <taxon>Arthropoda</taxon>
        <taxon>Hexapoda</taxon>
        <taxon>Insecta</taxon>
        <taxon>Pterygota</taxon>
        <taxon>Neoptera</taxon>
        <taxon>Endopterygota</taxon>
        <taxon>Diptera</taxon>
        <taxon>Brachycera</taxon>
        <taxon>Muscomorpha</taxon>
        <taxon>Hippoboscoidea</taxon>
        <taxon>Glossinidae</taxon>
        <taxon>Glossina</taxon>
    </lineage>
</organism>
<keyword evidence="1" id="KW-0472">Membrane</keyword>
<evidence type="ECO:0000313" key="4">
    <source>
        <dbReference type="Proteomes" id="UP000091820"/>
    </source>
</evidence>
<keyword evidence="1" id="KW-1133">Transmembrane helix</keyword>
<dbReference type="Pfam" id="PF10543">
    <property type="entry name" value="ORF6N"/>
    <property type="match status" value="1"/>
</dbReference>
<evidence type="ECO:0000256" key="1">
    <source>
        <dbReference type="SAM" id="Phobius"/>
    </source>
</evidence>
<dbReference type="AlphaFoldDB" id="A0A1A9WSH6"/>
<evidence type="ECO:0000259" key="2">
    <source>
        <dbReference type="Pfam" id="PF10543"/>
    </source>
</evidence>
<dbReference type="InterPro" id="IPR018873">
    <property type="entry name" value="KilA-N_DNA-bd_domain"/>
</dbReference>
<sequence length="344" mass="39037">MNSQITMNNVNVILHNNIPVITTELLAKFYSTEPIRIRQNHHENKDRFVCAITLAEPLISNKIPNNIIYLGDISFSLYLLHNSIGMAIMKRIDIPHNNLIISWLVVLMAITASVFAAHFTHKYFTPRSTSFCSTLNCVDSGASLPMDSQPLARCSSLNSFSPPFEANVGCSNIFLISFTILPSANNVTCVNERRLTEPDRVQPALKPEIPLRQFARRIAGFFDNDLRGVKHIFHRGINFFCRRVTVVERDFKANEAAIVFVSKVFRYRLRRPVQRIHKGGLPKSFHQWLTFKTKHGRRSVTLKKPADPHNLADTIKLGPFSGVQFTFVQQVSKPLVQDVNGLIE</sequence>
<keyword evidence="4" id="KW-1185">Reference proteome</keyword>
<reference evidence="3" key="2">
    <citation type="submission" date="2020-05" db="UniProtKB">
        <authorList>
            <consortium name="EnsemblMetazoa"/>
        </authorList>
    </citation>
    <scope>IDENTIFICATION</scope>
    <source>
        <strain evidence="3">IAEA</strain>
    </source>
</reference>
<proteinExistence type="predicted"/>
<evidence type="ECO:0000313" key="3">
    <source>
        <dbReference type="EnsemblMetazoa" id="GBRI030405-PA"/>
    </source>
</evidence>
<feature type="domain" description="KilA-N DNA-binding" evidence="2">
    <location>
        <begin position="12"/>
        <end position="49"/>
    </location>
</feature>
<feature type="transmembrane region" description="Helical" evidence="1">
    <location>
        <begin position="100"/>
        <end position="119"/>
    </location>
</feature>
<dbReference type="VEuPathDB" id="VectorBase:GBRI030405"/>
<accession>A0A1A9WSH6</accession>